<feature type="transmembrane region" description="Helical" evidence="1">
    <location>
        <begin position="220"/>
        <end position="236"/>
    </location>
</feature>
<reference evidence="2 3" key="1">
    <citation type="submission" date="2011-12" db="EMBL/GenBank/DDBJ databases">
        <title>Complete sequence of Mycobacterium rhodesiae NBB3.</title>
        <authorList>
            <consortium name="US DOE Joint Genome Institute"/>
            <person name="Lucas S."/>
            <person name="Han J."/>
            <person name="Lapidus A."/>
            <person name="Cheng J.-F."/>
            <person name="Goodwin L."/>
            <person name="Pitluck S."/>
            <person name="Peters L."/>
            <person name="Mikhailova N."/>
            <person name="Gu W."/>
            <person name="Detter J.C."/>
            <person name="Han C."/>
            <person name="Tapia R."/>
            <person name="Land M."/>
            <person name="Hauser L."/>
            <person name="Kyrpides N."/>
            <person name="Ivanova N."/>
            <person name="Pagani I."/>
            <person name="Mattes T."/>
            <person name="Holmes A."/>
            <person name="Rutledge P."/>
            <person name="Paulsen I."/>
            <person name="Coleman N."/>
            <person name="Woyke T."/>
        </authorList>
    </citation>
    <scope>NUCLEOTIDE SEQUENCE [LARGE SCALE GENOMIC DNA]</scope>
    <source>
        <strain evidence="2 3">NBB3</strain>
    </source>
</reference>
<feature type="transmembrane region" description="Helical" evidence="1">
    <location>
        <begin position="187"/>
        <end position="208"/>
    </location>
</feature>
<evidence type="ECO:0000313" key="2">
    <source>
        <dbReference type="EMBL" id="AEV75897.1"/>
    </source>
</evidence>
<dbReference type="HOGENOM" id="CLU_058994_0_0_11"/>
<evidence type="ECO:0008006" key="4">
    <source>
        <dbReference type="Google" id="ProtNLM"/>
    </source>
</evidence>
<dbReference type="Proteomes" id="UP000005442">
    <property type="component" value="Chromosome"/>
</dbReference>
<feature type="transmembrane region" description="Helical" evidence="1">
    <location>
        <begin position="256"/>
        <end position="276"/>
    </location>
</feature>
<name>G8RIJ0_MYCRN</name>
<dbReference type="PANTHER" id="PTHR37330:SF1">
    <property type="entry name" value="CONSERVED TRANSMEMBRANE PROTEIN-RELATED"/>
    <property type="match status" value="1"/>
</dbReference>
<keyword evidence="1" id="KW-0812">Transmembrane</keyword>
<keyword evidence="1" id="KW-1133">Transmembrane helix</keyword>
<evidence type="ECO:0000256" key="1">
    <source>
        <dbReference type="SAM" id="Phobius"/>
    </source>
</evidence>
<protein>
    <recommendedName>
        <fullName evidence="4">DUF4436 domain-containing protein</fullName>
    </recommendedName>
</protein>
<proteinExistence type="predicted"/>
<accession>G8RIJ0</accession>
<sequence length="282" mass="30426">MWRVIVFTTVGAVIALYLASVLGYHATTDTYRDFSFTEAAPETETSVIIRLRQFDTLQNSLSVDVLVHPGRDMLSKDPQAVDNLTIRLSSWTASGELIYLHADVSSDANTTLIAVGDPDNWPLDSYTTDVIGVELFSGTGAARQAVPAGVIVAGHINGWNIASENATIASPPAPQQTLRLTLERSSAALSFDIGLILVLLALPAAALFVATQTLAGRLKFLPPIMTWFAAMLFAVIPLRNLLPGAPPAGAWIDQLVVLWVLLAVAAAMIMYVVAWWRSRRAD</sequence>
<dbReference type="PATRIC" id="fig|710685.3.peg.5448"/>
<gene>
    <name evidence="2" type="ordered locus">MycrhN_5423</name>
</gene>
<dbReference type="eggNOG" id="ENOG5032X2I">
    <property type="taxonomic scope" value="Bacteria"/>
</dbReference>
<organism evidence="2 3">
    <name type="scientific">Mycolicibacterium rhodesiae (strain NBB3)</name>
    <name type="common">Mycobacterium rhodesiae</name>
    <dbReference type="NCBI Taxonomy" id="710685"/>
    <lineage>
        <taxon>Bacteria</taxon>
        <taxon>Bacillati</taxon>
        <taxon>Actinomycetota</taxon>
        <taxon>Actinomycetes</taxon>
        <taxon>Mycobacteriales</taxon>
        <taxon>Mycobacteriaceae</taxon>
        <taxon>Mycolicibacterium</taxon>
    </lineage>
</organism>
<evidence type="ECO:0000313" key="3">
    <source>
        <dbReference type="Proteomes" id="UP000005442"/>
    </source>
</evidence>
<dbReference type="STRING" id="710685.MycrhN_5423"/>
<keyword evidence="1" id="KW-0472">Membrane</keyword>
<dbReference type="AlphaFoldDB" id="G8RIJ0"/>
<dbReference type="EMBL" id="CP003169">
    <property type="protein sequence ID" value="AEV75897.1"/>
    <property type="molecule type" value="Genomic_DNA"/>
</dbReference>
<keyword evidence="3" id="KW-1185">Reference proteome</keyword>
<dbReference type="KEGG" id="mrh:MycrhN_5423"/>
<dbReference type="Pfam" id="PF14494">
    <property type="entry name" value="DUF4436"/>
    <property type="match status" value="1"/>
</dbReference>
<dbReference type="PANTHER" id="PTHR37330">
    <property type="entry name" value="CONSERVED TRANSMEMBRANE PROTEIN-RELATED"/>
    <property type="match status" value="1"/>
</dbReference>
<dbReference type="InterPro" id="IPR027948">
    <property type="entry name" value="DUF4436"/>
</dbReference>